<dbReference type="EMBL" id="GBRH01231373">
    <property type="protein sequence ID" value="JAD66522.1"/>
    <property type="molecule type" value="Transcribed_RNA"/>
</dbReference>
<sequence>MNIMANSATPQTMKFEMYGSPQYKYQGSKKRD</sequence>
<organism evidence="1">
    <name type="scientific">Arundo donax</name>
    <name type="common">Giant reed</name>
    <name type="synonym">Donax arundinaceus</name>
    <dbReference type="NCBI Taxonomy" id="35708"/>
    <lineage>
        <taxon>Eukaryota</taxon>
        <taxon>Viridiplantae</taxon>
        <taxon>Streptophyta</taxon>
        <taxon>Embryophyta</taxon>
        <taxon>Tracheophyta</taxon>
        <taxon>Spermatophyta</taxon>
        <taxon>Magnoliopsida</taxon>
        <taxon>Liliopsida</taxon>
        <taxon>Poales</taxon>
        <taxon>Poaceae</taxon>
        <taxon>PACMAD clade</taxon>
        <taxon>Arundinoideae</taxon>
        <taxon>Arundineae</taxon>
        <taxon>Arundo</taxon>
    </lineage>
</organism>
<name>A0A0A9C4T1_ARUDO</name>
<proteinExistence type="predicted"/>
<protein>
    <submittedName>
        <fullName evidence="1">Uncharacterized protein</fullName>
    </submittedName>
</protein>
<accession>A0A0A9C4T1</accession>
<evidence type="ECO:0000313" key="1">
    <source>
        <dbReference type="EMBL" id="JAD66522.1"/>
    </source>
</evidence>
<dbReference type="AlphaFoldDB" id="A0A0A9C4T1"/>
<reference evidence="1" key="2">
    <citation type="journal article" date="2015" name="Data Brief">
        <title>Shoot transcriptome of the giant reed, Arundo donax.</title>
        <authorList>
            <person name="Barrero R.A."/>
            <person name="Guerrero F.D."/>
            <person name="Moolhuijzen P."/>
            <person name="Goolsby J.A."/>
            <person name="Tidwell J."/>
            <person name="Bellgard S.E."/>
            <person name="Bellgard M.I."/>
        </authorList>
    </citation>
    <scope>NUCLEOTIDE SEQUENCE</scope>
    <source>
        <tissue evidence="1">Shoot tissue taken approximately 20 cm above the soil surface</tissue>
    </source>
</reference>
<reference evidence="1" key="1">
    <citation type="submission" date="2014-09" db="EMBL/GenBank/DDBJ databases">
        <authorList>
            <person name="Magalhaes I.L.F."/>
            <person name="Oliveira U."/>
            <person name="Santos F.R."/>
            <person name="Vidigal T.H.D.A."/>
            <person name="Brescovit A.D."/>
            <person name="Santos A.J."/>
        </authorList>
    </citation>
    <scope>NUCLEOTIDE SEQUENCE</scope>
    <source>
        <tissue evidence="1">Shoot tissue taken approximately 20 cm above the soil surface</tissue>
    </source>
</reference>